<feature type="compositionally biased region" description="Low complexity" evidence="3">
    <location>
        <begin position="372"/>
        <end position="388"/>
    </location>
</feature>
<dbReference type="InterPro" id="IPR001452">
    <property type="entry name" value="SH3_domain"/>
</dbReference>
<organism evidence="5 6">
    <name type="scientific">Candidozyma duobushaemuli</name>
    <dbReference type="NCBI Taxonomy" id="1231522"/>
    <lineage>
        <taxon>Eukaryota</taxon>
        <taxon>Fungi</taxon>
        <taxon>Dikarya</taxon>
        <taxon>Ascomycota</taxon>
        <taxon>Saccharomycotina</taxon>
        <taxon>Pichiomycetes</taxon>
        <taxon>Metschnikowiaceae</taxon>
        <taxon>Candidozyma</taxon>
    </lineage>
</organism>
<protein>
    <recommendedName>
        <fullName evidence="4">SH3 domain-containing protein</fullName>
    </recommendedName>
</protein>
<name>A0A2V1AI37_9ASCO</name>
<dbReference type="EMBL" id="PKFP01000008">
    <property type="protein sequence ID" value="PVH17987.1"/>
    <property type="molecule type" value="Genomic_DNA"/>
</dbReference>
<feature type="compositionally biased region" description="Pro residues" evidence="3">
    <location>
        <begin position="557"/>
        <end position="581"/>
    </location>
</feature>
<feature type="domain" description="SH3" evidence="4">
    <location>
        <begin position="55"/>
        <end position="114"/>
    </location>
</feature>
<dbReference type="InterPro" id="IPR036028">
    <property type="entry name" value="SH3-like_dom_sf"/>
</dbReference>
<dbReference type="Proteomes" id="UP000244406">
    <property type="component" value="Unassembled WGS sequence"/>
</dbReference>
<feature type="compositionally biased region" description="Basic and acidic residues" evidence="3">
    <location>
        <begin position="123"/>
        <end position="154"/>
    </location>
</feature>
<keyword evidence="1 2" id="KW-0728">SH3 domain</keyword>
<dbReference type="InterPro" id="IPR057402">
    <property type="entry name" value="AIM3_BBC1_C"/>
</dbReference>
<dbReference type="PRINTS" id="PR01217">
    <property type="entry name" value="PRICHEXTENSN"/>
</dbReference>
<feature type="compositionally biased region" description="Basic and acidic residues" evidence="3">
    <location>
        <begin position="200"/>
        <end position="217"/>
    </location>
</feature>
<dbReference type="GeneID" id="37000898"/>
<feature type="region of interest" description="Disordered" evidence="3">
    <location>
        <begin position="117"/>
        <end position="169"/>
    </location>
</feature>
<feature type="compositionally biased region" description="Basic and acidic residues" evidence="3">
    <location>
        <begin position="728"/>
        <end position="740"/>
    </location>
</feature>
<feature type="compositionally biased region" description="Acidic residues" evidence="3">
    <location>
        <begin position="717"/>
        <end position="727"/>
    </location>
</feature>
<dbReference type="SMART" id="SM00326">
    <property type="entry name" value="SH3"/>
    <property type="match status" value="1"/>
</dbReference>
<evidence type="ECO:0000256" key="3">
    <source>
        <dbReference type="SAM" id="MobiDB-lite"/>
    </source>
</evidence>
<feature type="compositionally biased region" description="Acidic residues" evidence="3">
    <location>
        <begin position="337"/>
        <end position="352"/>
    </location>
</feature>
<accession>A0A2V1AI37</accession>
<feature type="compositionally biased region" description="Basic and acidic residues" evidence="3">
    <location>
        <begin position="764"/>
        <end position="781"/>
    </location>
</feature>
<dbReference type="AlphaFoldDB" id="A0A2V1AI37"/>
<feature type="compositionally biased region" description="Pro residues" evidence="3">
    <location>
        <begin position="648"/>
        <end position="673"/>
    </location>
</feature>
<evidence type="ECO:0000256" key="1">
    <source>
        <dbReference type="ARBA" id="ARBA00022443"/>
    </source>
</evidence>
<dbReference type="PANTHER" id="PTHR46026:SF1">
    <property type="entry name" value="RHO-TYPE GUANINE NUCLEOTIDE EXCHANGE FACTOR, ISOFORM F"/>
    <property type="match status" value="1"/>
</dbReference>
<evidence type="ECO:0000313" key="6">
    <source>
        <dbReference type="Proteomes" id="UP000244406"/>
    </source>
</evidence>
<dbReference type="SUPFAM" id="SSF50044">
    <property type="entry name" value="SH3-domain"/>
    <property type="match status" value="1"/>
</dbReference>
<feature type="compositionally biased region" description="Low complexity" evidence="3">
    <location>
        <begin position="425"/>
        <end position="435"/>
    </location>
</feature>
<keyword evidence="6" id="KW-1185">Reference proteome</keyword>
<evidence type="ECO:0000256" key="2">
    <source>
        <dbReference type="PROSITE-ProRule" id="PRU00192"/>
    </source>
</evidence>
<reference evidence="5 6" key="1">
    <citation type="submission" date="2017-12" db="EMBL/GenBank/DDBJ databases">
        <title>Genome Sequence of the Amphotericin B-resistant Candida duobushaemulonii strain, B09383.</title>
        <authorList>
            <person name="Chow N.A."/>
            <person name="Gade L."/>
            <person name="Batra D."/>
            <person name="Rowe L.A."/>
            <person name="Loparev V.N."/>
            <person name="Litvintseva A.P."/>
        </authorList>
    </citation>
    <scope>NUCLEOTIDE SEQUENCE [LARGE SCALE GENOMIC DNA]</scope>
    <source>
        <strain evidence="5 6">B09383</strain>
    </source>
</reference>
<evidence type="ECO:0000313" key="5">
    <source>
        <dbReference type="EMBL" id="PVH17987.1"/>
    </source>
</evidence>
<dbReference type="PROSITE" id="PS50002">
    <property type="entry name" value="SH3"/>
    <property type="match status" value="1"/>
</dbReference>
<sequence length="1054" mass="115047">MPPVENSFGMTPRDRLSLLHIRDARLDLSSLPHIYPLTTLYHPPKNPIDKAPMDKVPFKVKALYEYKSEHEDDLNFAPGMVITVTEVEDDEWYSGYHGAESGMFPKNFVELIKEEPATPAVPRHPEPAKQEPPVAKEPEIKEHQPEPIEKKEVPKPAVLPGPGSQRDDPYAVKKQFAGAGKSSYVPQVKPRDQSNIVGHAHHDVAKNAEVVREHDKQPEEEEADEPKMSLKERIAILQKRQQEEAEREAAALKRKEERKKKMEEEKERVKSQKEAQALSATSTGASLDRHASEGEDVDSIADKRSLAESVPSVPGHDVAPSIQEEEEEETHHAGAGADEEEEEDEDEDEDEEELKRRRLVERMAKISGGRNMFGMMGMPTPFGAPATSKPKKTKTKSVDETEASEATDVPAPSTEEPDVEEEKPAAPAVPASAVPIPGLTQPGVASTPTEEKPLNTATAALKKPQQEDSSIAESDYTDEQNVPVTNERKNFEQVEESKPKSPTLESSESEPEQIDRDERIDLGPRSTYEGEVTGYEADEDVSDRGAVSKDLLGGNEPPSPSKLPGAPPVPGGLPPSEPPAAIPESPASQPPTPSTRAPPPIPGSAPPSEPSTRAPPPIPGSAPPTEPTSRAPPPIPGSLPPSESGSRAPPPVPTGAPSAPPPIPSEQPAPPSTRPEVPSSEPPVPAQAPPAPRDAPPTSKLPPPPPIPTEQPLGQDAEQESSDDETEFRDTVPDQSRAPERVQTFSHTPSVPQVPISRANTTDSTRRSFESHKRRSSDLSRSRSIGKAEQLQADTYLPVLQDELNEANESSGWWIKDAVPDSMEANVGTDFIFEVDRQKLTKRGGREVVLKDYYILFHDLSQIVLELQYESDDPRTTLSVTNAYVKPPVVNRRDVLDRYHSQYGSAVVNAAQGLVNSRVSNGFANTVFQQVNKATDGALLSPIGNKSYGVTVYKNQNGSATKYDDIKPGDILCMKHAKFTAHGLGGLSTKTVTYGDGNQFFNGVIVEIDHKKDKLRVLDADDSGAVKKESFKINDLKSGRLRVFRFVDRQFVGW</sequence>
<feature type="compositionally biased region" description="Pro residues" evidence="3">
    <location>
        <begin position="680"/>
        <end position="709"/>
    </location>
</feature>
<dbReference type="Pfam" id="PF25459">
    <property type="entry name" value="AIM3_BBC1_C"/>
    <property type="match status" value="1"/>
</dbReference>
<comment type="caution">
    <text evidence="5">The sequence shown here is derived from an EMBL/GenBank/DDBJ whole genome shotgun (WGS) entry which is preliminary data.</text>
</comment>
<dbReference type="VEuPathDB" id="FungiDB:CXQ87_000897"/>
<dbReference type="RefSeq" id="XP_025338927.1">
    <property type="nucleotide sequence ID" value="XM_025479454.1"/>
</dbReference>
<feature type="compositionally biased region" description="Pro residues" evidence="3">
    <location>
        <begin position="588"/>
        <end position="639"/>
    </location>
</feature>
<evidence type="ECO:0000259" key="4">
    <source>
        <dbReference type="PROSITE" id="PS50002"/>
    </source>
</evidence>
<feature type="compositionally biased region" description="Basic and acidic residues" evidence="3">
    <location>
        <begin position="225"/>
        <end position="273"/>
    </location>
</feature>
<dbReference type="Gene3D" id="2.30.30.40">
    <property type="entry name" value="SH3 Domains"/>
    <property type="match status" value="1"/>
</dbReference>
<feature type="compositionally biased region" description="Basic and acidic residues" evidence="3">
    <location>
        <begin position="486"/>
        <end position="499"/>
    </location>
</feature>
<dbReference type="Pfam" id="PF00018">
    <property type="entry name" value="SH3_1"/>
    <property type="match status" value="1"/>
</dbReference>
<proteinExistence type="predicted"/>
<gene>
    <name evidence="5" type="ORF">CXQ87_000897</name>
</gene>
<feature type="compositionally biased region" description="Basic and acidic residues" evidence="3">
    <location>
        <begin position="513"/>
        <end position="522"/>
    </location>
</feature>
<feature type="region of interest" description="Disordered" evidence="3">
    <location>
        <begin position="195"/>
        <end position="786"/>
    </location>
</feature>
<dbReference type="PANTHER" id="PTHR46026">
    <property type="entry name" value="RHO-TYPE GUANINE NUCLEOTIDE EXCHANGE FACTOR, ISOFORM F"/>
    <property type="match status" value="1"/>
</dbReference>